<dbReference type="Gene3D" id="3.40.30.10">
    <property type="entry name" value="Glutaredoxin"/>
    <property type="match status" value="1"/>
</dbReference>
<protein>
    <submittedName>
        <fullName evidence="9">Disulfide bond formation protein DsbA</fullName>
    </submittedName>
</protein>
<dbReference type="AlphaFoldDB" id="A0A1Q8ZTA8"/>
<organism evidence="9 10">
    <name type="scientific">Rhizobium oryziradicis</name>
    <dbReference type="NCBI Taxonomy" id="1867956"/>
    <lineage>
        <taxon>Bacteria</taxon>
        <taxon>Pseudomonadati</taxon>
        <taxon>Pseudomonadota</taxon>
        <taxon>Alphaproteobacteria</taxon>
        <taxon>Hyphomicrobiales</taxon>
        <taxon>Rhizobiaceae</taxon>
        <taxon>Rhizobium/Agrobacterium group</taxon>
        <taxon>Rhizobium</taxon>
    </lineage>
</organism>
<dbReference type="GO" id="GO:0016491">
    <property type="term" value="F:oxidoreductase activity"/>
    <property type="evidence" value="ECO:0007669"/>
    <property type="project" value="UniProtKB-KW"/>
</dbReference>
<gene>
    <name evidence="9" type="ORF">BJF95_17400</name>
</gene>
<keyword evidence="6" id="KW-0676">Redox-active center</keyword>
<dbReference type="EMBL" id="MKIM01000025">
    <property type="protein sequence ID" value="OLP45117.1"/>
    <property type="molecule type" value="Genomic_DNA"/>
</dbReference>
<evidence type="ECO:0000259" key="8">
    <source>
        <dbReference type="PROSITE" id="PS51352"/>
    </source>
</evidence>
<keyword evidence="10" id="KW-1185">Reference proteome</keyword>
<proteinExistence type="inferred from homology"/>
<evidence type="ECO:0000256" key="6">
    <source>
        <dbReference type="ARBA" id="ARBA00023284"/>
    </source>
</evidence>
<accession>A0A1Q8ZTA8</accession>
<keyword evidence="5" id="KW-1015">Disulfide bond</keyword>
<evidence type="ECO:0000256" key="5">
    <source>
        <dbReference type="ARBA" id="ARBA00023157"/>
    </source>
</evidence>
<feature type="domain" description="Thioredoxin" evidence="8">
    <location>
        <begin position="19"/>
        <end position="198"/>
    </location>
</feature>
<sequence>MIKRRTLFMATAATLAAPSLLRAKEPSQKDIFFDKDVPVLGNPKGDVTIAEYFDYQCGYCKAVHPVVTKVVKDDGNVRLVMKDWPVFGAASVFAAQAVLAAAKLGKYQPAQEALFKLSGPLTPDRVQQALEDIGISKDLLTKTVNANSKDIAGILDRNWLQAEGLSFQGTPSFVIGATLYPGALQESDLKEAIAKARKA</sequence>
<dbReference type="STRING" id="1867956.BJF95_17400"/>
<dbReference type="OrthoDB" id="9780147at2"/>
<dbReference type="CDD" id="cd03023">
    <property type="entry name" value="DsbA_Com1_like"/>
    <property type="match status" value="1"/>
</dbReference>
<evidence type="ECO:0000313" key="9">
    <source>
        <dbReference type="EMBL" id="OLP45117.1"/>
    </source>
</evidence>
<keyword evidence="4" id="KW-0560">Oxidoreductase</keyword>
<evidence type="ECO:0000256" key="4">
    <source>
        <dbReference type="ARBA" id="ARBA00023002"/>
    </source>
</evidence>
<dbReference type="PANTHER" id="PTHR13887:SF14">
    <property type="entry name" value="DISULFIDE BOND FORMATION PROTEIN D"/>
    <property type="match status" value="1"/>
</dbReference>
<dbReference type="Proteomes" id="UP000186894">
    <property type="component" value="Unassembled WGS sequence"/>
</dbReference>
<evidence type="ECO:0000256" key="2">
    <source>
        <dbReference type="ARBA" id="ARBA00005791"/>
    </source>
</evidence>
<evidence type="ECO:0000256" key="3">
    <source>
        <dbReference type="ARBA" id="ARBA00022729"/>
    </source>
</evidence>
<evidence type="ECO:0000256" key="1">
    <source>
        <dbReference type="ARBA" id="ARBA00003565"/>
    </source>
</evidence>
<reference evidence="9 10" key="1">
    <citation type="submission" date="2016-09" db="EMBL/GenBank/DDBJ databases">
        <title>Rhizobium oryziradicis sp. nov., isolated from the root of rice.</title>
        <authorList>
            <person name="Zhao J."/>
            <person name="Zhang X."/>
        </authorList>
    </citation>
    <scope>NUCLEOTIDE SEQUENCE [LARGE SCALE GENOMIC DNA]</scope>
    <source>
        <strain evidence="9 10">N19</strain>
    </source>
</reference>
<dbReference type="Pfam" id="PF13462">
    <property type="entry name" value="Thioredoxin_4"/>
    <property type="match status" value="1"/>
</dbReference>
<dbReference type="InterPro" id="IPR012336">
    <property type="entry name" value="Thioredoxin-like_fold"/>
</dbReference>
<comment type="caution">
    <text evidence="9">The sequence shown here is derived from an EMBL/GenBank/DDBJ whole genome shotgun (WGS) entry which is preliminary data.</text>
</comment>
<dbReference type="InterPro" id="IPR036249">
    <property type="entry name" value="Thioredoxin-like_sf"/>
</dbReference>
<dbReference type="PANTHER" id="PTHR13887">
    <property type="entry name" value="GLUTATHIONE S-TRANSFERASE KAPPA"/>
    <property type="match status" value="1"/>
</dbReference>
<feature type="signal peptide" evidence="7">
    <location>
        <begin position="1"/>
        <end position="23"/>
    </location>
</feature>
<evidence type="ECO:0000313" key="10">
    <source>
        <dbReference type="Proteomes" id="UP000186894"/>
    </source>
</evidence>
<comment type="function">
    <text evidence="1">May be required for disulfide bond formation in some proteins.</text>
</comment>
<dbReference type="InterPro" id="IPR013766">
    <property type="entry name" value="Thioredoxin_domain"/>
</dbReference>
<feature type="chain" id="PRO_5012796619" evidence="7">
    <location>
        <begin position="24"/>
        <end position="199"/>
    </location>
</feature>
<dbReference type="RefSeq" id="WP_075639032.1">
    <property type="nucleotide sequence ID" value="NZ_MKIM01000025.1"/>
</dbReference>
<dbReference type="SUPFAM" id="SSF52833">
    <property type="entry name" value="Thioredoxin-like"/>
    <property type="match status" value="1"/>
</dbReference>
<dbReference type="PROSITE" id="PS51352">
    <property type="entry name" value="THIOREDOXIN_2"/>
    <property type="match status" value="1"/>
</dbReference>
<name>A0A1Q8ZTA8_9HYPH</name>
<keyword evidence="3 7" id="KW-0732">Signal</keyword>
<comment type="similarity">
    <text evidence="2">Belongs to the thioredoxin family. DsbA subfamily.</text>
</comment>
<evidence type="ECO:0000256" key="7">
    <source>
        <dbReference type="SAM" id="SignalP"/>
    </source>
</evidence>